<dbReference type="PANTHER" id="PTHR47619">
    <property type="entry name" value="METALLO-HYDROLASE YYCJ-RELATED"/>
    <property type="match status" value="1"/>
</dbReference>
<dbReference type="Gene3D" id="3.60.15.10">
    <property type="entry name" value="Ribonuclease Z/Hydroxyacylglutathione hydrolase-like"/>
    <property type="match status" value="1"/>
</dbReference>
<organism evidence="2">
    <name type="scientific">hydrothermal vent metagenome</name>
    <dbReference type="NCBI Taxonomy" id="652676"/>
    <lineage>
        <taxon>unclassified sequences</taxon>
        <taxon>metagenomes</taxon>
        <taxon>ecological metagenomes</taxon>
    </lineage>
</organism>
<dbReference type="InterPro" id="IPR052533">
    <property type="entry name" value="WalJ/YycJ-like"/>
</dbReference>
<dbReference type="PANTHER" id="PTHR47619:SF1">
    <property type="entry name" value="EXODEOXYRIBONUCLEASE WALJ"/>
    <property type="match status" value="1"/>
</dbReference>
<dbReference type="InterPro" id="IPR001279">
    <property type="entry name" value="Metallo-B-lactamas"/>
</dbReference>
<reference evidence="2" key="1">
    <citation type="submission" date="2018-06" db="EMBL/GenBank/DDBJ databases">
        <authorList>
            <person name="Zhirakovskaya E."/>
        </authorList>
    </citation>
    <scope>NUCLEOTIDE SEQUENCE</scope>
</reference>
<feature type="domain" description="Metallo-beta-lactamase" evidence="1">
    <location>
        <begin position="11"/>
        <end position="79"/>
    </location>
</feature>
<accession>A0A3B1CPK8</accession>
<protein>
    <recommendedName>
        <fullName evidence="1">Metallo-beta-lactamase domain-containing protein</fullName>
    </recommendedName>
</protein>
<dbReference type="InterPro" id="IPR036866">
    <property type="entry name" value="RibonucZ/Hydroxyglut_hydro"/>
</dbReference>
<proteinExistence type="predicted"/>
<evidence type="ECO:0000259" key="1">
    <source>
        <dbReference type="Pfam" id="PF00753"/>
    </source>
</evidence>
<evidence type="ECO:0000313" key="2">
    <source>
        <dbReference type="EMBL" id="VAX24630.1"/>
    </source>
</evidence>
<name>A0A3B1CPK8_9ZZZZ</name>
<dbReference type="EMBL" id="UOGA01000276">
    <property type="protein sequence ID" value="VAX24630.1"/>
    <property type="molecule type" value="Genomic_DNA"/>
</dbReference>
<dbReference type="AlphaFoldDB" id="A0A3B1CPK8"/>
<gene>
    <name evidence="2" type="ORF">MNBD_NITROSPINAE04-2141</name>
</gene>
<sequence length="80" mass="8508">MMRICALGSGSSGNCIYIGDEKSALLLDAGFSAKEILKRLKEAGLDPALIKGVVVTHEHSDHTKGVGVISRKLKIPVYIS</sequence>
<dbReference type="SUPFAM" id="SSF56281">
    <property type="entry name" value="Metallo-hydrolase/oxidoreductase"/>
    <property type="match status" value="1"/>
</dbReference>
<dbReference type="Pfam" id="PF00753">
    <property type="entry name" value="Lactamase_B"/>
    <property type="match status" value="1"/>
</dbReference>
<feature type="non-terminal residue" evidence="2">
    <location>
        <position position="80"/>
    </location>
</feature>